<dbReference type="SUPFAM" id="SSF52047">
    <property type="entry name" value="RNI-like"/>
    <property type="match status" value="1"/>
</dbReference>
<dbReference type="EMBL" id="LUEZ02000053">
    <property type="protein sequence ID" value="RDB21987.1"/>
    <property type="molecule type" value="Genomic_DNA"/>
</dbReference>
<dbReference type="OrthoDB" id="3062612at2759"/>
<dbReference type="InterPro" id="IPR032675">
    <property type="entry name" value="LRR_dom_sf"/>
</dbReference>
<name>A0A369JN67_HYPMA</name>
<evidence type="ECO:0008006" key="3">
    <source>
        <dbReference type="Google" id="ProtNLM"/>
    </source>
</evidence>
<dbReference type="Gene3D" id="3.80.10.10">
    <property type="entry name" value="Ribonuclease Inhibitor"/>
    <property type="match status" value="1"/>
</dbReference>
<dbReference type="Proteomes" id="UP000076154">
    <property type="component" value="Unassembled WGS sequence"/>
</dbReference>
<dbReference type="InParanoid" id="A0A369JN67"/>
<sequence length="451" mass="50010">MFDHTQIPLDVFVAVFEIGTLTWGVRYLPPLCIVCRAWNDIILSNPRLWGIVTVTKDSTGEDLETHIAKAKASPLTIFIRSPSQKKALQRAIGALIGLSHNWVSADVPVQLLTRCRWPNLRGTLESLRLSGSSRISDSNVDAFFAPEQDQSTFSAPPRLRSLAVDGVHKAWITPLLSSSITYLELNLRDSNIQTQQLSDTLDYLTRASEVVILKLNNVQHYSHSLASHHPVCLPKLLTLGVDRVLYPSTLLSQISAPSLQTLTIRGQAELLWKYLSQPELNFLGPFFAQWSQGIFLPTQLHTLELVDCLQVSDVALLIRWLARLPSLVRLILIDDSIARARELRSSSEETNILAALASPEGAGPVVGGWLCPMLMQFCFSTDFQVTDLIPLARARGGVATPSLTTVIRPGRLRVIEAPLCPSGTTEDIRVLANLMDQVRCTCVECQFHRIL</sequence>
<accession>A0A369JN67</accession>
<evidence type="ECO:0000313" key="1">
    <source>
        <dbReference type="EMBL" id="RDB21987.1"/>
    </source>
</evidence>
<proteinExistence type="predicted"/>
<dbReference type="AlphaFoldDB" id="A0A369JN67"/>
<keyword evidence="2" id="KW-1185">Reference proteome</keyword>
<gene>
    <name evidence="1" type="ORF">Hypma_010885</name>
</gene>
<protein>
    <recommendedName>
        <fullName evidence="3">F-box domain-containing protein</fullName>
    </recommendedName>
</protein>
<evidence type="ECO:0000313" key="2">
    <source>
        <dbReference type="Proteomes" id="UP000076154"/>
    </source>
</evidence>
<reference evidence="1" key="1">
    <citation type="submission" date="2018-04" db="EMBL/GenBank/DDBJ databases">
        <title>Whole genome sequencing of Hypsizygus marmoreus.</title>
        <authorList>
            <person name="Choi I.-G."/>
            <person name="Min B."/>
            <person name="Kim J.-G."/>
            <person name="Kim S."/>
            <person name="Oh Y.-L."/>
            <person name="Kong W.-S."/>
            <person name="Park H."/>
            <person name="Jeong J."/>
            <person name="Song E.-S."/>
        </authorList>
    </citation>
    <scope>NUCLEOTIDE SEQUENCE [LARGE SCALE GENOMIC DNA]</scope>
    <source>
        <strain evidence="1">51987-8</strain>
    </source>
</reference>
<comment type="caution">
    <text evidence="1">The sequence shown here is derived from an EMBL/GenBank/DDBJ whole genome shotgun (WGS) entry which is preliminary data.</text>
</comment>
<organism evidence="1 2">
    <name type="scientific">Hypsizygus marmoreus</name>
    <name type="common">White beech mushroom</name>
    <name type="synonym">Agaricus marmoreus</name>
    <dbReference type="NCBI Taxonomy" id="39966"/>
    <lineage>
        <taxon>Eukaryota</taxon>
        <taxon>Fungi</taxon>
        <taxon>Dikarya</taxon>
        <taxon>Basidiomycota</taxon>
        <taxon>Agaricomycotina</taxon>
        <taxon>Agaricomycetes</taxon>
        <taxon>Agaricomycetidae</taxon>
        <taxon>Agaricales</taxon>
        <taxon>Tricholomatineae</taxon>
        <taxon>Lyophyllaceae</taxon>
        <taxon>Hypsizygus</taxon>
    </lineage>
</organism>